<proteinExistence type="predicted"/>
<dbReference type="PANTHER" id="PTHR31302">
    <property type="entry name" value="TRANSMEMBRANE PROTEIN WITH METALLOPHOSPHOESTERASE DOMAIN-RELATED"/>
    <property type="match status" value="1"/>
</dbReference>
<evidence type="ECO:0000313" key="2">
    <source>
        <dbReference type="EMBL" id="URA10283.1"/>
    </source>
</evidence>
<dbReference type="Pfam" id="PF00149">
    <property type="entry name" value="Metallophos"/>
    <property type="match status" value="1"/>
</dbReference>
<dbReference type="InterPro" id="IPR051158">
    <property type="entry name" value="Metallophosphoesterase_sf"/>
</dbReference>
<reference evidence="2" key="2">
    <citation type="submission" date="2022-06" db="EMBL/GenBank/DDBJ databases">
        <title>Thermospira aquatica gen. nov., sp. nov.</title>
        <authorList>
            <person name="Ben Ali Gam Z."/>
            <person name="Labat M."/>
        </authorList>
    </citation>
    <scope>NUCLEOTIDE SEQUENCE</scope>
    <source>
        <strain evidence="2">F1F22</strain>
    </source>
</reference>
<dbReference type="InterPro" id="IPR004843">
    <property type="entry name" value="Calcineurin-like_PHP"/>
</dbReference>
<dbReference type="KEGG" id="taqu:KDW03_00310"/>
<evidence type="ECO:0000259" key="1">
    <source>
        <dbReference type="Pfam" id="PF00149"/>
    </source>
</evidence>
<dbReference type="InterPro" id="IPR029052">
    <property type="entry name" value="Metallo-depent_PP-like"/>
</dbReference>
<dbReference type="EMBL" id="CP073355">
    <property type="protein sequence ID" value="URA10283.1"/>
    <property type="molecule type" value="Genomic_DNA"/>
</dbReference>
<organism evidence="2 3">
    <name type="scientific">Thermospira aquatica</name>
    <dbReference type="NCBI Taxonomy" id="2828656"/>
    <lineage>
        <taxon>Bacteria</taxon>
        <taxon>Pseudomonadati</taxon>
        <taxon>Spirochaetota</taxon>
        <taxon>Spirochaetia</taxon>
        <taxon>Brevinematales</taxon>
        <taxon>Thermospiraceae</taxon>
        <taxon>Thermospira</taxon>
    </lineage>
</organism>
<sequence>MFVLVILGILLLLMALLWVVYAYREGSRIHIEHLTLYTDGIKKGLSIMHLSDLHLFKNMSSVRLARIQEVIRGNLKKPVDFIFLTGDLIDKNSGIDVLERKILPLLQAEGGVFAVLGNHDYFEYNVLHVFSPLFFLHEKKSTDVERLLKVLKNGGVRVLRNEVLQMTYKENKLTLVGVDNFLQGRYSWPHIQIPEDNSYKMVLAHFPDVIHHIKGRVDVVFSGHTHGGQITVWGYPVTAKAKIRRREARGASIHDTTVLYVSKGVGVSHYLPLRFFAHPDVTMIRIEVADEKK</sequence>
<evidence type="ECO:0000313" key="3">
    <source>
        <dbReference type="Proteomes" id="UP001056539"/>
    </source>
</evidence>
<name>A0AAX3BDR3_9SPIR</name>
<feature type="domain" description="Calcineurin-like phosphoesterase" evidence="1">
    <location>
        <begin position="46"/>
        <end position="227"/>
    </location>
</feature>
<dbReference type="SUPFAM" id="SSF56300">
    <property type="entry name" value="Metallo-dependent phosphatases"/>
    <property type="match status" value="1"/>
</dbReference>
<reference evidence="2" key="1">
    <citation type="submission" date="2021-04" db="EMBL/GenBank/DDBJ databases">
        <authorList>
            <person name="Postec A."/>
        </authorList>
    </citation>
    <scope>NUCLEOTIDE SEQUENCE</scope>
    <source>
        <strain evidence="2">F1F22</strain>
    </source>
</reference>
<gene>
    <name evidence="2" type="ORF">KDW03_00310</name>
</gene>
<keyword evidence="3" id="KW-1185">Reference proteome</keyword>
<dbReference type="Gene3D" id="3.60.21.10">
    <property type="match status" value="1"/>
</dbReference>
<dbReference type="PANTHER" id="PTHR31302:SF0">
    <property type="entry name" value="TRANSMEMBRANE PROTEIN WITH METALLOPHOSPHOESTERASE DOMAIN"/>
    <property type="match status" value="1"/>
</dbReference>
<dbReference type="RefSeq" id="WP_271435415.1">
    <property type="nucleotide sequence ID" value="NZ_CP073355.1"/>
</dbReference>
<protein>
    <submittedName>
        <fullName evidence="2">Metallophosphoesterase</fullName>
    </submittedName>
</protein>
<dbReference type="GO" id="GO:0016787">
    <property type="term" value="F:hydrolase activity"/>
    <property type="evidence" value="ECO:0007669"/>
    <property type="project" value="InterPro"/>
</dbReference>
<dbReference type="AlphaFoldDB" id="A0AAX3BDR3"/>
<dbReference type="Proteomes" id="UP001056539">
    <property type="component" value="Chromosome"/>
</dbReference>
<accession>A0AAX3BDR3</accession>